<gene>
    <name evidence="2" type="ORF">IZU98_11425</name>
</gene>
<dbReference type="RefSeq" id="WP_196109905.1">
    <property type="nucleotide sequence ID" value="NZ_CP064943.1"/>
</dbReference>
<proteinExistence type="predicted"/>
<dbReference type="Pfam" id="PF13474">
    <property type="entry name" value="SnoaL_3"/>
    <property type="match status" value="1"/>
</dbReference>
<evidence type="ECO:0000313" key="2">
    <source>
        <dbReference type="EMBL" id="QPH47040.1"/>
    </source>
</evidence>
<sequence length="125" mass="14249">MNSYLQEVVDLHQLIEARFARGEGSLEAMMEHFVPSFSMVSPAGLQFGLQDVEQLFERNTSSQPGLSIELRDLKTLHQWADGAMVSYREIHRAEGKDETVRVSTALLVLEAGRVKWRHLHETWAV</sequence>
<organism evidence="2 3">
    <name type="scientific">Pseudomonas fulva</name>
    <dbReference type="NCBI Taxonomy" id="47880"/>
    <lineage>
        <taxon>Bacteria</taxon>
        <taxon>Pseudomonadati</taxon>
        <taxon>Pseudomonadota</taxon>
        <taxon>Gammaproteobacteria</taxon>
        <taxon>Pseudomonadales</taxon>
        <taxon>Pseudomonadaceae</taxon>
        <taxon>Pseudomonas</taxon>
    </lineage>
</organism>
<dbReference type="AlphaFoldDB" id="A0A7S9L4A1"/>
<accession>A0A7S9L4A1</accession>
<dbReference type="SUPFAM" id="SSF54427">
    <property type="entry name" value="NTF2-like"/>
    <property type="match status" value="1"/>
</dbReference>
<protein>
    <submittedName>
        <fullName evidence="2">Nuclear transport factor 2 family protein</fullName>
    </submittedName>
</protein>
<reference evidence="2 3" key="1">
    <citation type="submission" date="2020-11" db="EMBL/GenBank/DDBJ databases">
        <title>Pseudomonas fulva producing VIM-24.</title>
        <authorList>
            <person name="Liu S."/>
        </authorList>
    </citation>
    <scope>NUCLEOTIDE SEQUENCE [LARGE SCALE GENOMIC DNA]</scope>
    <source>
        <strain evidence="2 3">ZDHY414</strain>
    </source>
</reference>
<dbReference type="InterPro" id="IPR016918">
    <property type="entry name" value="UCP029394"/>
</dbReference>
<evidence type="ECO:0000313" key="3">
    <source>
        <dbReference type="Proteomes" id="UP000594430"/>
    </source>
</evidence>
<feature type="domain" description="SnoaL-like" evidence="1">
    <location>
        <begin position="23"/>
        <end position="121"/>
    </location>
</feature>
<name>A0A7S9L4A1_9PSED</name>
<evidence type="ECO:0000259" key="1">
    <source>
        <dbReference type="Pfam" id="PF13474"/>
    </source>
</evidence>
<dbReference type="Gene3D" id="3.10.450.50">
    <property type="match status" value="1"/>
</dbReference>
<dbReference type="Proteomes" id="UP000594430">
    <property type="component" value="Chromosome"/>
</dbReference>
<dbReference type="InterPro" id="IPR037401">
    <property type="entry name" value="SnoaL-like"/>
</dbReference>
<dbReference type="InterPro" id="IPR032710">
    <property type="entry name" value="NTF2-like_dom_sf"/>
</dbReference>
<dbReference type="PIRSF" id="PIRSF029394">
    <property type="entry name" value="UCP029394"/>
    <property type="match status" value="1"/>
</dbReference>
<dbReference type="EMBL" id="CP064946">
    <property type="protein sequence ID" value="QPH47040.1"/>
    <property type="molecule type" value="Genomic_DNA"/>
</dbReference>